<protein>
    <submittedName>
        <fullName evidence="1">Uncharacterized protein</fullName>
    </submittedName>
</protein>
<reference evidence="1 2" key="1">
    <citation type="submission" date="2022-06" db="EMBL/GenBank/DDBJ databases">
        <title>New Species of the Genus Actinoplanes, ActinopZanes ferrugineus.</title>
        <authorList>
            <person name="Ding P."/>
        </authorList>
    </citation>
    <scope>NUCLEOTIDE SEQUENCE [LARGE SCALE GENOMIC DNA]</scope>
    <source>
        <strain evidence="1 2">TRM88003</strain>
    </source>
</reference>
<keyword evidence="2" id="KW-1185">Reference proteome</keyword>
<dbReference type="Proteomes" id="UP001523369">
    <property type="component" value="Unassembled WGS sequence"/>
</dbReference>
<evidence type="ECO:0000313" key="1">
    <source>
        <dbReference type="EMBL" id="MCO8272997.1"/>
    </source>
</evidence>
<organism evidence="1 2">
    <name type="scientific">Paractinoplanes aksuensis</name>
    <dbReference type="NCBI Taxonomy" id="2939490"/>
    <lineage>
        <taxon>Bacteria</taxon>
        <taxon>Bacillati</taxon>
        <taxon>Actinomycetota</taxon>
        <taxon>Actinomycetes</taxon>
        <taxon>Micromonosporales</taxon>
        <taxon>Micromonosporaceae</taxon>
        <taxon>Paractinoplanes</taxon>
    </lineage>
</organism>
<evidence type="ECO:0000313" key="2">
    <source>
        <dbReference type="Proteomes" id="UP001523369"/>
    </source>
</evidence>
<comment type="caution">
    <text evidence="1">The sequence shown here is derived from an EMBL/GenBank/DDBJ whole genome shotgun (WGS) entry which is preliminary data.</text>
</comment>
<sequence>MALRPWSDLSAANWLTAGVRPWPRLITFGPAGLPAYARLRFLPDPAFAGQSENDAVADEDGPSETEQLRSALETLARHTSTPGECYFCLWDGWGTIWGDQRTAPAFPPEVLDGPRVELPHRSYFLFRGALGDFGDWGAAEMWAGQPRLGLPDPAFVWPADHAWCVAKDVDPHWAGIGADESAIRELIADSRIDVVPADPALPQPTYS</sequence>
<name>A0ABT1DQ84_9ACTN</name>
<gene>
    <name evidence="1" type="ORF">M1L60_20590</name>
</gene>
<dbReference type="RefSeq" id="WP_253239069.1">
    <property type="nucleotide sequence ID" value="NZ_JAMYJR010000021.1"/>
</dbReference>
<accession>A0ABT1DQ84</accession>
<dbReference type="EMBL" id="JAMYJR010000021">
    <property type="protein sequence ID" value="MCO8272997.1"/>
    <property type="molecule type" value="Genomic_DNA"/>
</dbReference>
<proteinExistence type="predicted"/>